<dbReference type="Proteomes" id="UP000694005">
    <property type="component" value="Chromosome A02"/>
</dbReference>
<keyword evidence="1" id="KW-0472">Membrane</keyword>
<reference evidence="3" key="1">
    <citation type="submission" date="2018-11" db="EMBL/GenBank/DDBJ databases">
        <authorList>
            <consortium name="Genoscope - CEA"/>
            <person name="William W."/>
        </authorList>
    </citation>
    <scope>NUCLEOTIDE SEQUENCE</scope>
</reference>
<dbReference type="EMBL" id="LR031573">
    <property type="protein sequence ID" value="VDC84751.1"/>
    <property type="molecule type" value="Genomic_DNA"/>
</dbReference>
<proteinExistence type="predicted"/>
<gene>
    <name evidence="3" type="ORF">BRAA02T04913Z</name>
    <name evidence="2" type="ORF">BRAPAZ1V2_A02P02590.2</name>
</gene>
<dbReference type="Gramene" id="A02p02590.2_BraZ1">
    <property type="protein sequence ID" value="A02p02590.2_BraZ1.CDS.1"/>
    <property type="gene ID" value="A02g02590.2_BraZ1"/>
</dbReference>
<accession>A0A3P6AKM4</accession>
<dbReference type="EMBL" id="LS974618">
    <property type="protein sequence ID" value="CAG7891307.1"/>
    <property type="molecule type" value="Genomic_DNA"/>
</dbReference>
<feature type="transmembrane region" description="Helical" evidence="1">
    <location>
        <begin position="36"/>
        <end position="58"/>
    </location>
</feature>
<evidence type="ECO:0000313" key="3">
    <source>
        <dbReference type="EMBL" id="VDC84751.1"/>
    </source>
</evidence>
<dbReference type="AlphaFoldDB" id="A0A3P6AKM4"/>
<evidence type="ECO:0000313" key="2">
    <source>
        <dbReference type="EMBL" id="CAG7891307.1"/>
    </source>
</evidence>
<keyword evidence="1" id="KW-1133">Transmembrane helix</keyword>
<organism evidence="3">
    <name type="scientific">Brassica campestris</name>
    <name type="common">Field mustard</name>
    <dbReference type="NCBI Taxonomy" id="3711"/>
    <lineage>
        <taxon>Eukaryota</taxon>
        <taxon>Viridiplantae</taxon>
        <taxon>Streptophyta</taxon>
        <taxon>Embryophyta</taxon>
        <taxon>Tracheophyta</taxon>
        <taxon>Spermatophyta</taxon>
        <taxon>Magnoliopsida</taxon>
        <taxon>eudicotyledons</taxon>
        <taxon>Gunneridae</taxon>
        <taxon>Pentapetalae</taxon>
        <taxon>rosids</taxon>
        <taxon>malvids</taxon>
        <taxon>Brassicales</taxon>
        <taxon>Brassicaceae</taxon>
        <taxon>Brassiceae</taxon>
        <taxon>Brassica</taxon>
    </lineage>
</organism>
<sequence length="62" mass="6892">NGKSSEAKGRLRLSSFRAFSYFFLYFSSPGKLSGDVLISVTRSILIAFNSLTILLFLIKLSI</sequence>
<keyword evidence="1" id="KW-0812">Transmembrane</keyword>
<protein>
    <submittedName>
        <fullName evidence="2">Uncharacterized protein</fullName>
    </submittedName>
</protein>
<evidence type="ECO:0000256" key="1">
    <source>
        <dbReference type="SAM" id="Phobius"/>
    </source>
</evidence>
<feature type="non-terminal residue" evidence="3">
    <location>
        <position position="1"/>
    </location>
</feature>
<name>A0A3P6AKM4_BRACM</name>